<protein>
    <submittedName>
        <fullName evidence="1">Uncharacterized protein</fullName>
    </submittedName>
</protein>
<proteinExistence type="predicted"/>
<dbReference type="Proteomes" id="UP000014060">
    <property type="component" value="Unassembled WGS sequence"/>
</dbReference>
<evidence type="ECO:0000313" key="1">
    <source>
        <dbReference type="EMBL" id="EOQ65853.1"/>
    </source>
</evidence>
<sequence>MLDITQNALVNESVRKSEGELKKYEFTASELEMLFSGFYVAVRQLPENIGPKIYEAIRCKSEDVLLKCLEESIRGSEEKKKEKRKKRILTLKFIVQRIDT</sequence>
<name>A0ABC9T038_BACCE</name>
<reference evidence="1 2" key="1">
    <citation type="submission" date="2013-01" db="EMBL/GenBank/DDBJ databases">
        <title>The Genome Sequence of Bacillus cereus TIAC219.</title>
        <authorList>
            <consortium name="The Broad Institute Genome Sequencing Platform"/>
            <consortium name="The Broad Institute Genome Sequencing Center for Infectious Disease"/>
            <person name="Feldgarden M."/>
            <person name="Van der Auwera G.A."/>
            <person name="Mahillon J."/>
            <person name="Duprez V."/>
            <person name="Timmery S."/>
            <person name="Mattelet C."/>
            <person name="Dierick K."/>
            <person name="Sun M."/>
            <person name="Yu Z."/>
            <person name="Zhu L."/>
            <person name="Hu X."/>
            <person name="Shank E.B."/>
            <person name="Swiecicka I."/>
            <person name="Hansen B.M."/>
            <person name="Andrup L."/>
            <person name="Walker B."/>
            <person name="Young S.K."/>
            <person name="Zeng Q."/>
            <person name="Gargeya S."/>
            <person name="Fitzgerald M."/>
            <person name="Haas B."/>
            <person name="Abouelleil A."/>
            <person name="Alvarado L."/>
            <person name="Arachchi H.M."/>
            <person name="Berlin A.M."/>
            <person name="Chapman S.B."/>
            <person name="Dewar J."/>
            <person name="Goldberg J."/>
            <person name="Griggs A."/>
            <person name="Gujja S."/>
            <person name="Hansen M."/>
            <person name="Howarth C."/>
            <person name="Imamovic A."/>
            <person name="Larimer J."/>
            <person name="McCowan C."/>
            <person name="Murphy C."/>
            <person name="Neiman D."/>
            <person name="Pearson M."/>
            <person name="Priest M."/>
            <person name="Roberts A."/>
            <person name="Saif S."/>
            <person name="Shea T."/>
            <person name="Sisk P."/>
            <person name="Sykes S."/>
            <person name="Wortman J."/>
            <person name="Nusbaum C."/>
            <person name="Birren B."/>
        </authorList>
    </citation>
    <scope>NUCLEOTIDE SEQUENCE [LARGE SCALE GENOMIC DNA]</scope>
    <source>
        <strain evidence="1 2">TIAC219</strain>
    </source>
</reference>
<dbReference type="EMBL" id="AHCJ01000022">
    <property type="protein sequence ID" value="EOQ65853.1"/>
    <property type="molecule type" value="Genomic_DNA"/>
</dbReference>
<organism evidence="1 2">
    <name type="scientific">Bacillus cereus TIAC219</name>
    <dbReference type="NCBI Taxonomy" id="718222"/>
    <lineage>
        <taxon>Bacteria</taxon>
        <taxon>Bacillati</taxon>
        <taxon>Bacillota</taxon>
        <taxon>Bacilli</taxon>
        <taxon>Bacillales</taxon>
        <taxon>Bacillaceae</taxon>
        <taxon>Bacillus</taxon>
        <taxon>Bacillus cereus group</taxon>
    </lineage>
</organism>
<gene>
    <name evidence="1" type="ORF">IAY_00179</name>
</gene>
<comment type="caution">
    <text evidence="1">The sequence shown here is derived from an EMBL/GenBank/DDBJ whole genome shotgun (WGS) entry which is preliminary data.</text>
</comment>
<evidence type="ECO:0000313" key="2">
    <source>
        <dbReference type="Proteomes" id="UP000014060"/>
    </source>
</evidence>
<accession>A0ABC9T038</accession>
<dbReference type="AlphaFoldDB" id="A0ABC9T038"/>